<keyword evidence="4" id="KW-1185">Reference proteome</keyword>
<evidence type="ECO:0000259" key="2">
    <source>
        <dbReference type="PROSITE" id="PS51864"/>
    </source>
</evidence>
<dbReference type="GO" id="GO:0006508">
    <property type="term" value="P:proteolysis"/>
    <property type="evidence" value="ECO:0007669"/>
    <property type="project" value="InterPro"/>
</dbReference>
<gene>
    <name evidence="3" type="ORF">NBR_LOCUS9018</name>
</gene>
<sequence>MVAVNINEQAAMGQLAGPSFRDILILNRHYQCPPGYGGKFCGTIQTPSIDRCSRKMIATKTPRRMRVRINENQFAKGARTCIFHIVVGEGKAYLTLTLPEINPEFHAPYNARVQLIVDQVSGNCVPGCWREAAEFKVRHNKQTTGNRSVLLPSDQAEEGAVQLANSSVYTKSFERTPARDGDGTDDEVEIDDDEYVFDKPQSEVDDEFEIDVQEALPLGTPPNADDLLEVPFHDGSSSEENPADYEEEMTKTLQELPPLDDDLELMVDDNDVVELEKPARKTP</sequence>
<dbReference type="EMBL" id="UYSL01020078">
    <property type="protein sequence ID" value="VDL72607.1"/>
    <property type="molecule type" value="Genomic_DNA"/>
</dbReference>
<accession>A0A0N4Y0G7</accession>
<comment type="caution">
    <text evidence="1">Lacks conserved residue(s) required for the propagation of feature annotation.</text>
</comment>
<organism evidence="5">
    <name type="scientific">Nippostrongylus brasiliensis</name>
    <name type="common">Rat hookworm</name>
    <dbReference type="NCBI Taxonomy" id="27835"/>
    <lineage>
        <taxon>Eukaryota</taxon>
        <taxon>Metazoa</taxon>
        <taxon>Ecdysozoa</taxon>
        <taxon>Nematoda</taxon>
        <taxon>Chromadorea</taxon>
        <taxon>Rhabditida</taxon>
        <taxon>Rhabditina</taxon>
        <taxon>Rhabditomorpha</taxon>
        <taxon>Strongyloidea</taxon>
        <taxon>Heligmosomidae</taxon>
        <taxon>Nippostrongylus</taxon>
    </lineage>
</organism>
<proteinExistence type="predicted"/>
<reference evidence="5" key="1">
    <citation type="submission" date="2017-02" db="UniProtKB">
        <authorList>
            <consortium name="WormBaseParasite"/>
        </authorList>
    </citation>
    <scope>IDENTIFICATION</scope>
</reference>
<name>A0A0N4Y0G7_NIPBR</name>
<dbReference type="Proteomes" id="UP000271162">
    <property type="component" value="Unassembled WGS sequence"/>
</dbReference>
<reference evidence="3 4" key="2">
    <citation type="submission" date="2018-11" db="EMBL/GenBank/DDBJ databases">
        <authorList>
            <consortium name="Pathogen Informatics"/>
        </authorList>
    </citation>
    <scope>NUCLEOTIDE SEQUENCE [LARGE SCALE GENOMIC DNA]</scope>
</reference>
<dbReference type="InterPro" id="IPR001506">
    <property type="entry name" value="Peptidase_M12A"/>
</dbReference>
<feature type="domain" description="Peptidase M12A" evidence="2">
    <location>
        <begin position="1"/>
        <end position="33"/>
    </location>
</feature>
<dbReference type="AlphaFoldDB" id="A0A0N4Y0G7"/>
<evidence type="ECO:0000256" key="1">
    <source>
        <dbReference type="PROSITE-ProRule" id="PRU01211"/>
    </source>
</evidence>
<evidence type="ECO:0000313" key="3">
    <source>
        <dbReference type="EMBL" id="VDL72607.1"/>
    </source>
</evidence>
<protein>
    <submittedName>
        <fullName evidence="5">Peptidase M12A domain-containing protein</fullName>
    </submittedName>
</protein>
<evidence type="ECO:0000313" key="5">
    <source>
        <dbReference type="WBParaSite" id="NBR_0000901701-mRNA-1"/>
    </source>
</evidence>
<dbReference type="WBParaSite" id="NBR_0000901701-mRNA-1">
    <property type="protein sequence ID" value="NBR_0000901701-mRNA-1"/>
    <property type="gene ID" value="NBR_0000901701"/>
</dbReference>
<dbReference type="GO" id="GO:0004222">
    <property type="term" value="F:metalloendopeptidase activity"/>
    <property type="evidence" value="ECO:0007669"/>
    <property type="project" value="InterPro"/>
</dbReference>
<evidence type="ECO:0000313" key="4">
    <source>
        <dbReference type="Proteomes" id="UP000271162"/>
    </source>
</evidence>
<dbReference type="PROSITE" id="PS51864">
    <property type="entry name" value="ASTACIN"/>
    <property type="match status" value="1"/>
</dbReference>